<evidence type="ECO:0000313" key="2">
    <source>
        <dbReference type="EMBL" id="KNF10042.1"/>
    </source>
</evidence>
<keyword evidence="3" id="KW-1185">Reference proteome</keyword>
<dbReference type="Proteomes" id="UP000037267">
    <property type="component" value="Unassembled WGS sequence"/>
</dbReference>
<dbReference type="AlphaFoldDB" id="A0A0L0WEY2"/>
<dbReference type="EC" id="2.7.7.73" evidence="2"/>
<dbReference type="RefSeq" id="WP_050353770.1">
    <property type="nucleotide sequence ID" value="NZ_LGSS01000001.1"/>
</dbReference>
<dbReference type="EMBL" id="LGSS01000001">
    <property type="protein sequence ID" value="KNF10042.1"/>
    <property type="molecule type" value="Genomic_DNA"/>
</dbReference>
<dbReference type="SUPFAM" id="SSF69572">
    <property type="entry name" value="Activating enzymes of the ubiquitin-like proteins"/>
    <property type="match status" value="1"/>
</dbReference>
<dbReference type="OrthoDB" id="9804286at2"/>
<dbReference type="InterPro" id="IPR035985">
    <property type="entry name" value="Ubiquitin-activating_enz"/>
</dbReference>
<dbReference type="NCBIfam" id="NF006395">
    <property type="entry name" value="PRK08644.1"/>
    <property type="match status" value="1"/>
</dbReference>
<organism evidence="2 3">
    <name type="scientific">Gottschalkia purinilytica</name>
    <name type="common">Clostridium purinilyticum</name>
    <dbReference type="NCBI Taxonomy" id="1503"/>
    <lineage>
        <taxon>Bacteria</taxon>
        <taxon>Bacillati</taxon>
        <taxon>Bacillota</taxon>
        <taxon>Tissierellia</taxon>
        <taxon>Tissierellales</taxon>
        <taxon>Gottschalkiaceae</taxon>
        <taxon>Gottschalkia</taxon>
    </lineage>
</organism>
<dbReference type="NCBIfam" id="TIGR02354">
    <property type="entry name" value="thiF_fam2"/>
    <property type="match status" value="1"/>
</dbReference>
<evidence type="ECO:0000259" key="1">
    <source>
        <dbReference type="Pfam" id="PF00899"/>
    </source>
</evidence>
<dbReference type="GO" id="GO:0008641">
    <property type="term" value="F:ubiquitin-like modifier activating enzyme activity"/>
    <property type="evidence" value="ECO:0007669"/>
    <property type="project" value="InterPro"/>
</dbReference>
<keyword evidence="2" id="KW-0808">Transferase</keyword>
<dbReference type="GO" id="GO:0016779">
    <property type="term" value="F:nucleotidyltransferase activity"/>
    <property type="evidence" value="ECO:0007669"/>
    <property type="project" value="UniProtKB-KW"/>
</dbReference>
<dbReference type="GO" id="GO:0061504">
    <property type="term" value="P:cyclic threonylcarbamoyladenosine biosynthetic process"/>
    <property type="evidence" value="ECO:0007669"/>
    <property type="project" value="TreeGrafter"/>
</dbReference>
<dbReference type="GO" id="GO:0061503">
    <property type="term" value="F:tRNA threonylcarbamoyladenosine dehydratase"/>
    <property type="evidence" value="ECO:0007669"/>
    <property type="project" value="TreeGrafter"/>
</dbReference>
<sequence>MNELEKTLITQLGKKNFNKIQSVTIGIAGAGGLGSNCDFNLVRSGFKNFVIVDFDIVESSNLNRQFYFYHQLGMLKVHALKENLYLINPDINLTVLDTILTSDNIEKIFSNCNIIVEAFDKASCKKMISEKFMNSNKLLASASGLAGWGKSDDIKTHVIKDNFFIVGDLVSEVSDITPPISPRVNIVAAKQANIVLDYIIKNF</sequence>
<dbReference type="PANTHER" id="PTHR43267">
    <property type="entry name" value="TRNA THREONYLCARBAMOYLADENOSINE DEHYDRATASE"/>
    <property type="match status" value="1"/>
</dbReference>
<dbReference type="InterPro" id="IPR012729">
    <property type="entry name" value="ThiF_fam2"/>
</dbReference>
<protein>
    <submittedName>
        <fullName evidence="2">Thiamine biosynthesis protein ThiF</fullName>
        <ecNumber evidence="2">2.7.7.73</ecNumber>
    </submittedName>
</protein>
<reference evidence="3" key="1">
    <citation type="submission" date="2015-07" db="EMBL/GenBank/DDBJ databases">
        <title>Draft genome sequence of the purine-degrading Gottschalkia purinilyticum DSM 1384 (formerly Clostridium purinilyticum).</title>
        <authorList>
            <person name="Poehlein A."/>
            <person name="Schiel-Bengelsdorf B."/>
            <person name="Bengelsdorf F.R."/>
            <person name="Daniel R."/>
            <person name="Duerre P."/>
        </authorList>
    </citation>
    <scope>NUCLEOTIDE SEQUENCE [LARGE SCALE GENOMIC DNA]</scope>
    <source>
        <strain evidence="3">DSM 1384</strain>
    </source>
</reference>
<feature type="domain" description="THIF-type NAD/FAD binding fold" evidence="1">
    <location>
        <begin position="9"/>
        <end position="150"/>
    </location>
</feature>
<dbReference type="PANTHER" id="PTHR43267:SF3">
    <property type="entry name" value="THIF PROTEIN"/>
    <property type="match status" value="1"/>
</dbReference>
<comment type="caution">
    <text evidence="2">The sequence shown here is derived from an EMBL/GenBank/DDBJ whole genome shotgun (WGS) entry which is preliminary data.</text>
</comment>
<dbReference type="InterPro" id="IPR000594">
    <property type="entry name" value="ThiF_NAD_FAD-bd"/>
</dbReference>
<keyword evidence="2" id="KW-0548">Nucleotidyltransferase</keyword>
<proteinExistence type="predicted"/>
<evidence type="ECO:0000313" key="3">
    <source>
        <dbReference type="Proteomes" id="UP000037267"/>
    </source>
</evidence>
<dbReference type="STRING" id="1503.CLPU_1c02070"/>
<gene>
    <name evidence="2" type="primary">thiF</name>
    <name evidence="2" type="ORF">CLPU_1c02070</name>
</gene>
<dbReference type="PATRIC" id="fig|1503.3.peg.1078"/>
<dbReference type="Gene3D" id="3.40.50.720">
    <property type="entry name" value="NAD(P)-binding Rossmann-like Domain"/>
    <property type="match status" value="1"/>
</dbReference>
<accession>A0A0L0WEY2</accession>
<name>A0A0L0WEY2_GOTPU</name>
<dbReference type="InterPro" id="IPR045886">
    <property type="entry name" value="ThiF/MoeB/HesA"/>
</dbReference>
<dbReference type="Pfam" id="PF00899">
    <property type="entry name" value="ThiF"/>
    <property type="match status" value="1"/>
</dbReference>